<feature type="domain" description="PIN" evidence="1">
    <location>
        <begin position="6"/>
        <end position="120"/>
    </location>
</feature>
<proteinExistence type="predicted"/>
<evidence type="ECO:0000313" key="3">
    <source>
        <dbReference type="Proteomes" id="UP000190460"/>
    </source>
</evidence>
<dbReference type="InterPro" id="IPR029060">
    <property type="entry name" value="PIN-like_dom_sf"/>
</dbReference>
<sequence>MKERSFLDTSVLLATDDTQAPEKQALALALLQAGWASGHAVISTQVLREYFSASTQKLGIPIDLAQRKIELMASQMEVISIDSEDILQAIELNKAQAFSFWEALIIRMAQKSECRVLYSDVIQAERSLAGLQIINPFQSANNSKPS</sequence>
<accession>A0A1T4WCD9</accession>
<dbReference type="RefSeq" id="WP_159448595.1">
    <property type="nucleotide sequence ID" value="NZ_FUYB01000005.1"/>
</dbReference>
<dbReference type="AlphaFoldDB" id="A0A1T4WCD9"/>
<reference evidence="3" key="1">
    <citation type="submission" date="2017-02" db="EMBL/GenBank/DDBJ databases">
        <authorList>
            <person name="Varghese N."/>
            <person name="Submissions S."/>
        </authorList>
    </citation>
    <scope>NUCLEOTIDE SEQUENCE [LARGE SCALE GENOMIC DNA]</scope>
    <source>
        <strain evidence="3">ATCC 49788</strain>
    </source>
</reference>
<name>A0A1T4WCD9_9GAMM</name>
<dbReference type="EMBL" id="FUYB01000005">
    <property type="protein sequence ID" value="SKA74950.1"/>
    <property type="molecule type" value="Genomic_DNA"/>
</dbReference>
<keyword evidence="3" id="KW-1185">Reference proteome</keyword>
<dbReference type="Gene3D" id="3.40.50.1010">
    <property type="entry name" value="5'-nuclease"/>
    <property type="match status" value="1"/>
</dbReference>
<protein>
    <submittedName>
        <fullName evidence="2">Predicted nucleic acid-binding protein, contains PIN domain</fullName>
    </submittedName>
</protein>
<dbReference type="CDD" id="cd18692">
    <property type="entry name" value="PIN_VapC-like"/>
    <property type="match status" value="1"/>
</dbReference>
<evidence type="ECO:0000313" key="2">
    <source>
        <dbReference type="EMBL" id="SKA74950.1"/>
    </source>
</evidence>
<dbReference type="OrthoDB" id="9792015at2"/>
<organism evidence="2 3">
    <name type="scientific">Thiothrix eikelboomii</name>
    <dbReference type="NCBI Taxonomy" id="92487"/>
    <lineage>
        <taxon>Bacteria</taxon>
        <taxon>Pseudomonadati</taxon>
        <taxon>Pseudomonadota</taxon>
        <taxon>Gammaproteobacteria</taxon>
        <taxon>Thiotrichales</taxon>
        <taxon>Thiotrichaceae</taxon>
        <taxon>Thiothrix</taxon>
    </lineage>
</organism>
<evidence type="ECO:0000259" key="1">
    <source>
        <dbReference type="Pfam" id="PF01850"/>
    </source>
</evidence>
<dbReference type="STRING" id="92487.SAMN02745130_01446"/>
<dbReference type="InterPro" id="IPR002716">
    <property type="entry name" value="PIN_dom"/>
</dbReference>
<dbReference type="Proteomes" id="UP000190460">
    <property type="component" value="Unassembled WGS sequence"/>
</dbReference>
<dbReference type="SUPFAM" id="SSF88723">
    <property type="entry name" value="PIN domain-like"/>
    <property type="match status" value="1"/>
</dbReference>
<dbReference type="Pfam" id="PF01850">
    <property type="entry name" value="PIN"/>
    <property type="match status" value="1"/>
</dbReference>
<gene>
    <name evidence="2" type="ORF">SAMN02745130_01446</name>
</gene>